<dbReference type="Gene3D" id="1.10.357.10">
    <property type="entry name" value="Tetracycline Repressor, domain 2"/>
    <property type="match status" value="1"/>
</dbReference>
<dbReference type="GO" id="GO:0003677">
    <property type="term" value="F:DNA binding"/>
    <property type="evidence" value="ECO:0007669"/>
    <property type="project" value="UniProtKB-UniRule"/>
</dbReference>
<accession>A0A3E0A8B9</accession>
<dbReference type="EMBL" id="QUMS01000003">
    <property type="protein sequence ID" value="REG07152.1"/>
    <property type="molecule type" value="Genomic_DNA"/>
</dbReference>
<dbReference type="OrthoDB" id="7465645at2"/>
<dbReference type="Proteomes" id="UP000256388">
    <property type="component" value="Unassembled WGS sequence"/>
</dbReference>
<keyword evidence="5" id="KW-1185">Reference proteome</keyword>
<feature type="DNA-binding region" description="H-T-H motif" evidence="2">
    <location>
        <begin position="35"/>
        <end position="54"/>
    </location>
</feature>
<evidence type="ECO:0000259" key="3">
    <source>
        <dbReference type="PROSITE" id="PS50977"/>
    </source>
</evidence>
<evidence type="ECO:0000313" key="5">
    <source>
        <dbReference type="Proteomes" id="UP000256388"/>
    </source>
</evidence>
<evidence type="ECO:0000256" key="1">
    <source>
        <dbReference type="ARBA" id="ARBA00023125"/>
    </source>
</evidence>
<evidence type="ECO:0000256" key="2">
    <source>
        <dbReference type="PROSITE-ProRule" id="PRU00335"/>
    </source>
</evidence>
<protein>
    <submittedName>
        <fullName evidence="4">TetR family transcriptional regulator</fullName>
    </submittedName>
</protein>
<dbReference type="SUPFAM" id="SSF48498">
    <property type="entry name" value="Tetracyclin repressor-like, C-terminal domain"/>
    <property type="match status" value="1"/>
</dbReference>
<dbReference type="PROSITE" id="PS50977">
    <property type="entry name" value="HTH_TETR_2"/>
    <property type="match status" value="1"/>
</dbReference>
<sequence>MARPKNTPEKIERMRNSMMDAVISLLDQVPPDKVSIRMIAEKVGVSHMVFYTYFKDRDEIMDVLVEREKNRINEHFAGKLRETQTVPTKKVMEELILEYTQTAREHPKIFRLFWLDPVEGATTHSEKFSQLDDSLTSLGKILKAGMDKGEFKKKDERLAASTVMAIINGPIIMEQCKKMPQDIKCEELLEQITRAIFAYLET</sequence>
<organism evidence="4 5">
    <name type="scientific">Pelolinea submarina</name>
    <dbReference type="NCBI Taxonomy" id="913107"/>
    <lineage>
        <taxon>Bacteria</taxon>
        <taxon>Bacillati</taxon>
        <taxon>Chloroflexota</taxon>
        <taxon>Anaerolineae</taxon>
        <taxon>Anaerolineales</taxon>
        <taxon>Anaerolineaceae</taxon>
        <taxon>Pelolinea</taxon>
    </lineage>
</organism>
<dbReference type="Pfam" id="PF00440">
    <property type="entry name" value="TetR_N"/>
    <property type="match status" value="1"/>
</dbReference>
<dbReference type="RefSeq" id="WP_116225628.1">
    <property type="nucleotide sequence ID" value="NZ_AP018437.1"/>
</dbReference>
<feature type="domain" description="HTH tetR-type" evidence="3">
    <location>
        <begin position="12"/>
        <end position="72"/>
    </location>
</feature>
<evidence type="ECO:0000313" key="4">
    <source>
        <dbReference type="EMBL" id="REG07152.1"/>
    </source>
</evidence>
<dbReference type="InterPro" id="IPR009057">
    <property type="entry name" value="Homeodomain-like_sf"/>
</dbReference>
<reference evidence="4 5" key="1">
    <citation type="submission" date="2018-08" db="EMBL/GenBank/DDBJ databases">
        <title>Genomic Encyclopedia of Type Strains, Phase IV (KMG-IV): sequencing the most valuable type-strain genomes for metagenomic binning, comparative biology and taxonomic classification.</title>
        <authorList>
            <person name="Goeker M."/>
        </authorList>
    </citation>
    <scope>NUCLEOTIDE SEQUENCE [LARGE SCALE GENOMIC DNA]</scope>
    <source>
        <strain evidence="4 5">DSM 23923</strain>
    </source>
</reference>
<keyword evidence="1 2" id="KW-0238">DNA-binding</keyword>
<dbReference type="InterPro" id="IPR050624">
    <property type="entry name" value="HTH-type_Tx_Regulator"/>
</dbReference>
<dbReference type="InterPro" id="IPR036271">
    <property type="entry name" value="Tet_transcr_reg_TetR-rel_C_sf"/>
</dbReference>
<comment type="caution">
    <text evidence="4">The sequence shown here is derived from an EMBL/GenBank/DDBJ whole genome shotgun (WGS) entry which is preliminary data.</text>
</comment>
<dbReference type="InterPro" id="IPR001647">
    <property type="entry name" value="HTH_TetR"/>
</dbReference>
<dbReference type="Gene3D" id="1.10.10.60">
    <property type="entry name" value="Homeodomain-like"/>
    <property type="match status" value="1"/>
</dbReference>
<name>A0A3E0A8B9_9CHLR</name>
<gene>
    <name evidence="4" type="ORF">DFR64_2356</name>
</gene>
<dbReference type="AlphaFoldDB" id="A0A3E0A8B9"/>
<proteinExistence type="predicted"/>
<dbReference type="PANTHER" id="PTHR43479:SF11">
    <property type="entry name" value="ACREF_ENVCD OPERON REPRESSOR-RELATED"/>
    <property type="match status" value="1"/>
</dbReference>
<dbReference type="PANTHER" id="PTHR43479">
    <property type="entry name" value="ACREF/ENVCD OPERON REPRESSOR-RELATED"/>
    <property type="match status" value="1"/>
</dbReference>
<dbReference type="SUPFAM" id="SSF46689">
    <property type="entry name" value="Homeodomain-like"/>
    <property type="match status" value="1"/>
</dbReference>